<name>A0A6J5N732_9CAUD</name>
<protein>
    <submittedName>
        <fullName evidence="1">Uncharacterized protein</fullName>
    </submittedName>
</protein>
<proteinExistence type="predicted"/>
<dbReference type="EMBL" id="LR796582">
    <property type="protein sequence ID" value="CAB4152950.1"/>
    <property type="molecule type" value="Genomic_DNA"/>
</dbReference>
<evidence type="ECO:0000313" key="1">
    <source>
        <dbReference type="EMBL" id="CAB4152950.1"/>
    </source>
</evidence>
<organism evidence="1">
    <name type="scientific">uncultured Caudovirales phage</name>
    <dbReference type="NCBI Taxonomy" id="2100421"/>
    <lineage>
        <taxon>Viruses</taxon>
        <taxon>Duplodnaviria</taxon>
        <taxon>Heunggongvirae</taxon>
        <taxon>Uroviricota</taxon>
        <taxon>Caudoviricetes</taxon>
        <taxon>Peduoviridae</taxon>
        <taxon>Maltschvirus</taxon>
        <taxon>Maltschvirus maltsch</taxon>
    </lineage>
</organism>
<reference evidence="1" key="1">
    <citation type="submission" date="2020-04" db="EMBL/GenBank/DDBJ databases">
        <authorList>
            <person name="Chiriac C."/>
            <person name="Salcher M."/>
            <person name="Ghai R."/>
            <person name="Kavagutti S V."/>
        </authorList>
    </citation>
    <scope>NUCLEOTIDE SEQUENCE</scope>
</reference>
<accession>A0A6J5N732</accession>
<sequence>MTEQVWMTPFGQLFLVKNELGATKLSNGNSFKFPFVTMFQFKIYMDYCTYLGEL</sequence>
<gene>
    <name evidence="1" type="ORF">UFOVP610_36</name>
</gene>